<comment type="caution">
    <text evidence="1">The sequence shown here is derived from an EMBL/GenBank/DDBJ whole genome shotgun (WGS) entry which is preliminary data.</text>
</comment>
<organism evidence="1 2">
    <name type="scientific">Marinirhabdus gelatinilytica</name>
    <dbReference type="NCBI Taxonomy" id="1703343"/>
    <lineage>
        <taxon>Bacteria</taxon>
        <taxon>Pseudomonadati</taxon>
        <taxon>Bacteroidota</taxon>
        <taxon>Flavobacteriia</taxon>
        <taxon>Flavobacteriales</taxon>
        <taxon>Flavobacteriaceae</taxon>
    </lineage>
</organism>
<accession>A0A370QLC7</accession>
<dbReference type="Proteomes" id="UP000255317">
    <property type="component" value="Unassembled WGS sequence"/>
</dbReference>
<sequence>MILNKLVTNLVGKKELRNKLQFSTIQDSPYRFANRRNLRNRGLINNPF</sequence>
<evidence type="ECO:0000313" key="1">
    <source>
        <dbReference type="EMBL" id="RDK89173.1"/>
    </source>
</evidence>
<keyword evidence="2" id="KW-1185">Reference proteome</keyword>
<dbReference type="AlphaFoldDB" id="A0A370QLC7"/>
<dbReference type="EMBL" id="QRAO01000001">
    <property type="protein sequence ID" value="RDK89173.1"/>
    <property type="molecule type" value="Genomic_DNA"/>
</dbReference>
<proteinExistence type="predicted"/>
<reference evidence="1 2" key="1">
    <citation type="submission" date="2018-07" db="EMBL/GenBank/DDBJ databases">
        <title>Genomic Encyclopedia of Type Strains, Phase IV (KMG-IV): sequencing the most valuable type-strain genomes for metagenomic binning, comparative biology and taxonomic classification.</title>
        <authorList>
            <person name="Goeker M."/>
        </authorList>
    </citation>
    <scope>NUCLEOTIDE SEQUENCE [LARGE SCALE GENOMIC DNA]</scope>
    <source>
        <strain evidence="1 2">DSM 101478</strain>
    </source>
</reference>
<protein>
    <submittedName>
        <fullName evidence="1">Uncharacterized protein</fullName>
    </submittedName>
</protein>
<evidence type="ECO:0000313" key="2">
    <source>
        <dbReference type="Proteomes" id="UP000255317"/>
    </source>
</evidence>
<gene>
    <name evidence="1" type="ORF">C8D94_1011054</name>
</gene>
<name>A0A370QLC7_9FLAO</name>